<reference evidence="4" key="2">
    <citation type="submission" date="2012-11" db="EMBL/GenBank/DDBJ databases">
        <authorList>
            <person name="Kuo A."/>
            <person name="Curtis B.A."/>
            <person name="Tanifuji G."/>
            <person name="Burki F."/>
            <person name="Gruber A."/>
            <person name="Irimia M."/>
            <person name="Maruyama S."/>
            <person name="Arias M.C."/>
            <person name="Ball S.G."/>
            <person name="Gile G.H."/>
            <person name="Hirakawa Y."/>
            <person name="Hopkins J.F."/>
            <person name="Rensing S.A."/>
            <person name="Schmutz J."/>
            <person name="Symeonidi A."/>
            <person name="Elias M."/>
            <person name="Eveleigh R.J."/>
            <person name="Herman E.K."/>
            <person name="Klute M.J."/>
            <person name="Nakayama T."/>
            <person name="Obornik M."/>
            <person name="Reyes-Prieto A."/>
            <person name="Armbrust E.V."/>
            <person name="Aves S.J."/>
            <person name="Beiko R.G."/>
            <person name="Coutinho P."/>
            <person name="Dacks J.B."/>
            <person name="Durnford D.G."/>
            <person name="Fast N.M."/>
            <person name="Green B.R."/>
            <person name="Grisdale C."/>
            <person name="Hempe F."/>
            <person name="Henrissat B."/>
            <person name="Hoppner M.P."/>
            <person name="Ishida K.-I."/>
            <person name="Kim E."/>
            <person name="Koreny L."/>
            <person name="Kroth P.G."/>
            <person name="Liu Y."/>
            <person name="Malik S.-B."/>
            <person name="Maier U.G."/>
            <person name="McRose D."/>
            <person name="Mock T."/>
            <person name="Neilson J.A."/>
            <person name="Onodera N.T."/>
            <person name="Poole A.M."/>
            <person name="Pritham E.J."/>
            <person name="Richards T.A."/>
            <person name="Rocap G."/>
            <person name="Roy S.W."/>
            <person name="Sarai C."/>
            <person name="Schaack S."/>
            <person name="Shirato S."/>
            <person name="Slamovits C.H."/>
            <person name="Spencer D.F."/>
            <person name="Suzuki S."/>
            <person name="Worden A.Z."/>
            <person name="Zauner S."/>
            <person name="Barry K."/>
            <person name="Bell C."/>
            <person name="Bharti A.K."/>
            <person name="Crow J.A."/>
            <person name="Grimwood J."/>
            <person name="Kramer R."/>
            <person name="Lindquist E."/>
            <person name="Lucas S."/>
            <person name="Salamov A."/>
            <person name="McFadden G.I."/>
            <person name="Lane C.E."/>
            <person name="Keeling P.J."/>
            <person name="Gray M.W."/>
            <person name="Grigoriev I.V."/>
            <person name="Archibald J.M."/>
        </authorList>
    </citation>
    <scope>NUCLEOTIDE SEQUENCE</scope>
    <source>
        <strain evidence="4">CCMP2712</strain>
    </source>
</reference>
<proteinExistence type="predicted"/>
<dbReference type="AlphaFoldDB" id="L1I7T9"/>
<dbReference type="EMBL" id="JH993222">
    <property type="protein sequence ID" value="EKX31969.1"/>
    <property type="molecule type" value="Genomic_DNA"/>
</dbReference>
<reference evidence="3" key="3">
    <citation type="submission" date="2015-06" db="UniProtKB">
        <authorList>
            <consortium name="EnsemblProtists"/>
        </authorList>
    </citation>
    <scope>IDENTIFICATION</scope>
</reference>
<dbReference type="RefSeq" id="XP_005818949.1">
    <property type="nucleotide sequence ID" value="XM_005818892.1"/>
</dbReference>
<evidence type="ECO:0000313" key="4">
    <source>
        <dbReference type="Proteomes" id="UP000011087"/>
    </source>
</evidence>
<evidence type="ECO:0000256" key="1">
    <source>
        <dbReference type="ARBA" id="ARBA00004229"/>
    </source>
</evidence>
<feature type="non-terminal residue" evidence="2">
    <location>
        <position position="1"/>
    </location>
</feature>
<dbReference type="GO" id="GO:0009507">
    <property type="term" value="C:chloroplast"/>
    <property type="evidence" value="ECO:0007669"/>
    <property type="project" value="UniProtKB-SubCell"/>
</dbReference>
<dbReference type="PaxDb" id="55529-EKX31969"/>
<protein>
    <recommendedName>
        <fullName evidence="5">AAA+ ATPase domain-containing protein</fullName>
    </recommendedName>
</protein>
<evidence type="ECO:0000313" key="3">
    <source>
        <dbReference type="EnsemblProtists" id="EKX31969"/>
    </source>
</evidence>
<dbReference type="GeneID" id="17288695"/>
<gene>
    <name evidence="2" type="ORF">GUITHDRAFT_156446</name>
</gene>
<accession>L1I7T9</accession>
<dbReference type="OrthoDB" id="2147227at2759"/>
<dbReference type="KEGG" id="gtt:GUITHDRAFT_156446"/>
<organism evidence="2">
    <name type="scientific">Guillardia theta (strain CCMP2712)</name>
    <name type="common">Cryptophyte</name>
    <dbReference type="NCBI Taxonomy" id="905079"/>
    <lineage>
        <taxon>Eukaryota</taxon>
        <taxon>Cryptophyceae</taxon>
        <taxon>Pyrenomonadales</taxon>
        <taxon>Geminigeraceae</taxon>
        <taxon>Guillardia</taxon>
    </lineage>
</organism>
<keyword evidence="4" id="KW-1185">Reference proteome</keyword>
<dbReference type="Proteomes" id="UP000011087">
    <property type="component" value="Unassembled WGS sequence"/>
</dbReference>
<reference evidence="2 4" key="1">
    <citation type="journal article" date="2012" name="Nature">
        <title>Algal genomes reveal evolutionary mosaicism and the fate of nucleomorphs.</title>
        <authorList>
            <consortium name="DOE Joint Genome Institute"/>
            <person name="Curtis B.A."/>
            <person name="Tanifuji G."/>
            <person name="Burki F."/>
            <person name="Gruber A."/>
            <person name="Irimia M."/>
            <person name="Maruyama S."/>
            <person name="Arias M.C."/>
            <person name="Ball S.G."/>
            <person name="Gile G.H."/>
            <person name="Hirakawa Y."/>
            <person name="Hopkins J.F."/>
            <person name="Kuo A."/>
            <person name="Rensing S.A."/>
            <person name="Schmutz J."/>
            <person name="Symeonidi A."/>
            <person name="Elias M."/>
            <person name="Eveleigh R.J."/>
            <person name="Herman E.K."/>
            <person name="Klute M.J."/>
            <person name="Nakayama T."/>
            <person name="Obornik M."/>
            <person name="Reyes-Prieto A."/>
            <person name="Armbrust E.V."/>
            <person name="Aves S.J."/>
            <person name="Beiko R.G."/>
            <person name="Coutinho P."/>
            <person name="Dacks J.B."/>
            <person name="Durnford D.G."/>
            <person name="Fast N.M."/>
            <person name="Green B.R."/>
            <person name="Grisdale C.J."/>
            <person name="Hempel F."/>
            <person name="Henrissat B."/>
            <person name="Hoppner M.P."/>
            <person name="Ishida K."/>
            <person name="Kim E."/>
            <person name="Koreny L."/>
            <person name="Kroth P.G."/>
            <person name="Liu Y."/>
            <person name="Malik S.B."/>
            <person name="Maier U.G."/>
            <person name="McRose D."/>
            <person name="Mock T."/>
            <person name="Neilson J.A."/>
            <person name="Onodera N.T."/>
            <person name="Poole A.M."/>
            <person name="Pritham E.J."/>
            <person name="Richards T.A."/>
            <person name="Rocap G."/>
            <person name="Roy S.W."/>
            <person name="Sarai C."/>
            <person name="Schaack S."/>
            <person name="Shirato S."/>
            <person name="Slamovits C.H."/>
            <person name="Spencer D.F."/>
            <person name="Suzuki S."/>
            <person name="Worden A.Z."/>
            <person name="Zauner S."/>
            <person name="Barry K."/>
            <person name="Bell C."/>
            <person name="Bharti A.K."/>
            <person name="Crow J.A."/>
            <person name="Grimwood J."/>
            <person name="Kramer R."/>
            <person name="Lindquist E."/>
            <person name="Lucas S."/>
            <person name="Salamov A."/>
            <person name="McFadden G.I."/>
            <person name="Lane C.E."/>
            <person name="Keeling P.J."/>
            <person name="Gray M.W."/>
            <person name="Grigoriev I.V."/>
            <person name="Archibald J.M."/>
        </authorList>
    </citation>
    <scope>NUCLEOTIDE SEQUENCE</scope>
    <source>
        <strain evidence="2 4">CCMP2712</strain>
    </source>
</reference>
<name>L1I7T9_GUITC</name>
<dbReference type="SUPFAM" id="SSF52540">
    <property type="entry name" value="P-loop containing nucleoside triphosphate hydrolases"/>
    <property type="match status" value="1"/>
</dbReference>
<sequence>LDNERAEVREKEADIAFWTEKTLNRDLVGHREANKLFCLDRLFLDPISSAQAVERVLYCRDCFNEQWRFLDDRVCKAGCLGWILGPPGTGKTATTMSFIQSRGMEEGWRVICVRLWKWGIVKILQVDDGVLSKCEMPADNAVAWIKKFLREWAPSRKKSLVSIDGYLQGVQVHDFVLSACLHWVHLERENRRLVITTSMSSRAKKNSEQDANENVEEMMVYSWAMEEYLEACRYDAFYKSVADVMEWSLDEEEGSMDETEQER</sequence>
<dbReference type="InterPro" id="IPR027417">
    <property type="entry name" value="P-loop_NTPase"/>
</dbReference>
<dbReference type="EnsemblProtists" id="EKX31969">
    <property type="protein sequence ID" value="EKX31969"/>
    <property type="gene ID" value="GUITHDRAFT_156446"/>
</dbReference>
<evidence type="ECO:0000313" key="2">
    <source>
        <dbReference type="EMBL" id="EKX31969.1"/>
    </source>
</evidence>
<feature type="non-terminal residue" evidence="2">
    <location>
        <position position="263"/>
    </location>
</feature>
<comment type="subcellular location">
    <subcellularLocation>
        <location evidence="1">Plastid</location>
        <location evidence="1">Chloroplast</location>
    </subcellularLocation>
</comment>
<dbReference type="HOGENOM" id="CLU_996020_0_0_1"/>
<evidence type="ECO:0008006" key="5">
    <source>
        <dbReference type="Google" id="ProtNLM"/>
    </source>
</evidence>